<evidence type="ECO:0000256" key="1">
    <source>
        <dbReference type="SAM" id="Phobius"/>
    </source>
</evidence>
<gene>
    <name evidence="2" type="ORF">HOLleu_29577</name>
</gene>
<dbReference type="Pfam" id="PF15038">
    <property type="entry name" value="Jiraiya"/>
    <property type="match status" value="1"/>
</dbReference>
<keyword evidence="3" id="KW-1185">Reference proteome</keyword>
<dbReference type="EMBL" id="JAIZAY010000014">
    <property type="protein sequence ID" value="KAJ8030012.1"/>
    <property type="molecule type" value="Genomic_DNA"/>
</dbReference>
<feature type="transmembrane region" description="Helical" evidence="1">
    <location>
        <begin position="52"/>
        <end position="74"/>
    </location>
</feature>
<proteinExistence type="predicted"/>
<dbReference type="OrthoDB" id="10056560at2759"/>
<dbReference type="AlphaFoldDB" id="A0A9Q1GZS4"/>
<evidence type="ECO:0000313" key="2">
    <source>
        <dbReference type="EMBL" id="KAJ8030012.1"/>
    </source>
</evidence>
<organism evidence="2 3">
    <name type="scientific">Holothuria leucospilota</name>
    <name type="common">Black long sea cucumber</name>
    <name type="synonym">Mertensiothuria leucospilota</name>
    <dbReference type="NCBI Taxonomy" id="206669"/>
    <lineage>
        <taxon>Eukaryota</taxon>
        <taxon>Metazoa</taxon>
        <taxon>Echinodermata</taxon>
        <taxon>Eleutherozoa</taxon>
        <taxon>Echinozoa</taxon>
        <taxon>Holothuroidea</taxon>
        <taxon>Aspidochirotacea</taxon>
        <taxon>Aspidochirotida</taxon>
        <taxon>Holothuriidae</taxon>
        <taxon>Holothuria</taxon>
    </lineage>
</organism>
<reference evidence="2" key="1">
    <citation type="submission" date="2021-10" db="EMBL/GenBank/DDBJ databases">
        <title>Tropical sea cucumber genome reveals ecological adaptation and Cuvierian tubules defense mechanism.</title>
        <authorList>
            <person name="Chen T."/>
        </authorList>
    </citation>
    <scope>NUCLEOTIDE SEQUENCE</scope>
    <source>
        <strain evidence="2">Nanhai2018</strain>
        <tissue evidence="2">Muscle</tissue>
    </source>
</reference>
<feature type="transmembrane region" description="Helical" evidence="1">
    <location>
        <begin position="107"/>
        <end position="130"/>
    </location>
</feature>
<name>A0A9Q1GZS4_HOLLE</name>
<evidence type="ECO:0000313" key="3">
    <source>
        <dbReference type="Proteomes" id="UP001152320"/>
    </source>
</evidence>
<keyword evidence="1" id="KW-1133">Transmembrane helix</keyword>
<accession>A0A9Q1GZS4</accession>
<dbReference type="PANTHER" id="PTHR39947">
    <property type="entry name" value="IP19862P"/>
    <property type="match status" value="1"/>
</dbReference>
<protein>
    <submittedName>
        <fullName evidence="2">Uncharacterized protein</fullName>
    </submittedName>
</protein>
<dbReference type="InterPro" id="IPR029201">
    <property type="entry name" value="Jiraiya"/>
</dbReference>
<feature type="transmembrane region" description="Helical" evidence="1">
    <location>
        <begin position="151"/>
        <end position="177"/>
    </location>
</feature>
<comment type="caution">
    <text evidence="2">The sequence shown here is derived from an EMBL/GenBank/DDBJ whole genome shotgun (WGS) entry which is preliminary data.</text>
</comment>
<dbReference type="Proteomes" id="UP001152320">
    <property type="component" value="Chromosome 14"/>
</dbReference>
<feature type="transmembrane region" description="Helical" evidence="1">
    <location>
        <begin position="183"/>
        <end position="204"/>
    </location>
</feature>
<sequence length="253" mass="27996">MDHSSNTFNEIGSPGFISTKSSVFEDALEVQHRPFSAISSSSVKEIVFEKTVGTLGVISVVSTALSVLSVVLIIRFDFKQEEEMSGMDSTGWGGKVWYNSLLDTGTVLSSFCVMLNLHCVIVCTSQCYFASKVLKLPQGEQRSIKYLKNTAGLRFFAVSSFAVSVPVFILALCSYLLLEFRLVAATVSSGLLVLGIFMIFFSFLHSVEYWRQEKKSVSDIVKPKFTVSHIDSKFAFCNHIDQELTDSNLSTLV</sequence>
<keyword evidence="1" id="KW-0472">Membrane</keyword>
<dbReference type="PANTHER" id="PTHR39947:SF1">
    <property type="entry name" value="IP19862P"/>
    <property type="match status" value="1"/>
</dbReference>
<keyword evidence="1" id="KW-0812">Transmembrane</keyword>